<feature type="domain" description="GDPGP1-like C-terminal" evidence="3">
    <location>
        <begin position="204"/>
        <end position="342"/>
    </location>
</feature>
<dbReference type="AlphaFoldDB" id="A0A2K0XNM3"/>
<evidence type="ECO:0000259" key="2">
    <source>
        <dbReference type="Pfam" id="PF16269"/>
    </source>
</evidence>
<evidence type="ECO:0000313" key="5">
    <source>
        <dbReference type="Proteomes" id="UP000236634"/>
    </source>
</evidence>
<feature type="domain" description="DUF4922" evidence="2">
    <location>
        <begin position="36"/>
        <end position="180"/>
    </location>
</feature>
<organism evidence="4 5">
    <name type="scientific">Hoylesella timonensis</name>
    <dbReference type="NCBI Taxonomy" id="386414"/>
    <lineage>
        <taxon>Bacteria</taxon>
        <taxon>Pseudomonadati</taxon>
        <taxon>Bacteroidota</taxon>
        <taxon>Bacteroidia</taxon>
        <taxon>Bacteroidales</taxon>
        <taxon>Prevotellaceae</taxon>
        <taxon>Hoylesella</taxon>
    </lineage>
</organism>
<evidence type="ECO:0000259" key="3">
    <source>
        <dbReference type="Pfam" id="PF26216"/>
    </source>
</evidence>
<dbReference type="PANTHER" id="PTHR30032">
    <property type="entry name" value="N-ACETYLMURAMOYL-L-ALANINE AMIDASE-RELATED"/>
    <property type="match status" value="1"/>
</dbReference>
<dbReference type="SUPFAM" id="SSF54197">
    <property type="entry name" value="HIT-like"/>
    <property type="match status" value="1"/>
</dbReference>
<dbReference type="InterPro" id="IPR013693">
    <property type="entry name" value="SpoIID/LytB_N"/>
</dbReference>
<dbReference type="Pfam" id="PF26216">
    <property type="entry name" value="GDPGP1_C"/>
    <property type="match status" value="1"/>
</dbReference>
<name>A0A2K0XNM3_9BACT</name>
<dbReference type="Gene3D" id="3.30.428.70">
    <property type="match status" value="1"/>
</dbReference>
<evidence type="ECO:0000259" key="1">
    <source>
        <dbReference type="Pfam" id="PF08486"/>
    </source>
</evidence>
<dbReference type="EMBL" id="NBAX01000002">
    <property type="protein sequence ID" value="PNP96103.1"/>
    <property type="molecule type" value="Genomic_DNA"/>
</dbReference>
<evidence type="ECO:0000313" key="4">
    <source>
        <dbReference type="EMBL" id="PNP96103.1"/>
    </source>
</evidence>
<accession>A0A2K0XNM3</accession>
<dbReference type="InterPro" id="IPR043171">
    <property type="entry name" value="Ap4A_phos1/2-like"/>
</dbReference>
<proteinExistence type="predicted"/>
<dbReference type="InterPro" id="IPR036265">
    <property type="entry name" value="HIT-like_sf"/>
</dbReference>
<dbReference type="Proteomes" id="UP000236634">
    <property type="component" value="Unassembled WGS sequence"/>
</dbReference>
<dbReference type="InterPro" id="IPR058865">
    <property type="entry name" value="GDPGP1_C"/>
</dbReference>
<dbReference type="GO" id="GO:0030435">
    <property type="term" value="P:sporulation resulting in formation of a cellular spore"/>
    <property type="evidence" value="ECO:0007669"/>
    <property type="project" value="InterPro"/>
</dbReference>
<dbReference type="InterPro" id="IPR051922">
    <property type="entry name" value="Bact_Sporulation_Assoc"/>
</dbReference>
<reference evidence="4 5" key="1">
    <citation type="submission" date="2017-03" db="EMBL/GenBank/DDBJ databases">
        <authorList>
            <person name="Afonso C.L."/>
            <person name="Miller P.J."/>
            <person name="Scott M.A."/>
            <person name="Spackman E."/>
            <person name="Goraichik I."/>
            <person name="Dimitrov K.M."/>
            <person name="Suarez D.L."/>
            <person name="Swayne D.E."/>
        </authorList>
    </citation>
    <scope>NUCLEOTIDE SEQUENCE [LARGE SCALE GENOMIC DNA]</scope>
    <source>
        <strain evidence="4 5">DNF00076</strain>
    </source>
</reference>
<feature type="domain" description="Sporulation stage II protein D amidase enhancer LytB N-terminal" evidence="1">
    <location>
        <begin position="450"/>
        <end position="567"/>
    </location>
</feature>
<dbReference type="Pfam" id="PF16269">
    <property type="entry name" value="DUF4922"/>
    <property type="match status" value="1"/>
</dbReference>
<dbReference type="NCBIfam" id="TIGR02669">
    <property type="entry name" value="SpoIID_LytB"/>
    <property type="match status" value="1"/>
</dbReference>
<dbReference type="GO" id="GO:0030288">
    <property type="term" value="C:outer membrane-bounded periplasmic space"/>
    <property type="evidence" value="ECO:0007669"/>
    <property type="project" value="TreeGrafter"/>
</dbReference>
<dbReference type="PANTHER" id="PTHR30032:SF4">
    <property type="entry name" value="AMIDASE ENHANCER"/>
    <property type="match status" value="1"/>
</dbReference>
<dbReference type="InterPro" id="IPR013486">
    <property type="entry name" value="SpoIID/LytB"/>
</dbReference>
<dbReference type="RefSeq" id="WP_103002771.1">
    <property type="nucleotide sequence ID" value="NZ_NBAX01000002.1"/>
</dbReference>
<protein>
    <submittedName>
        <fullName evidence="4">Stage II sporulation protein SpoIID</fullName>
    </submittedName>
</protein>
<dbReference type="Pfam" id="PF08486">
    <property type="entry name" value="SpoIID"/>
    <property type="match status" value="1"/>
</dbReference>
<comment type="caution">
    <text evidence="4">The sequence shown here is derived from an EMBL/GenBank/DDBJ whole genome shotgun (WGS) entry which is preliminary data.</text>
</comment>
<gene>
    <name evidence="4" type="ORF">BFS16_03450</name>
</gene>
<sequence length="795" mass="90765">MNEKTNQSSISDLNKEKHSTLGTAILKANDLSLEVFVEEQLKQWNDAQQRFNELQQVETKDVEVGSLHMKVQYNPARMVSTGAKIDKKALAARPCFLCEKNRPAVQMKQVIDDKFELLINPFPILPQHFTIPLRQHQPQQIRKNYTELHRLLSIFPDLMFFYNGPKCGASAPDHMHFQGGSANVLPLMLNWEMLAQSLKPLTVLNTEESLSFISGYPCPAFVIQSRSEAADEKLFLQLYNALPLHDDDTEPMLNIVSWRREDNFISVIFPRKKHRPACYFAQGDQQMLISPGALDMSGLLITPRLQDFEKISGQQIEEILREMTLSQDEIKQVIAKLTSTTDSKNSTLKCIVNQREPKVSVGIVGAETILFSLNQNFLAKGEVVNGEQEVQLVDGAIKWKGNYYRELTFVPQSQEGTFSLNDVTIGVNFHWERKETQTFYGTLRLVVEGGKIFAINDISVERYLESVISSEMKATSSLELLKAHAVISRSWLLAQIEKRQHLEEATTGFFSFIKKEDELIRWYDREDHTLFDVCADDHCQRYQGITTVPNQYVSEAIKQTKGQVLMYENEICDARFSKCCGGISEEYPYCWENISKPYLRAVRDMPNKAQAQLDILPDLTNEKNAEKWIRTTPEAFCHTSDQKVLAQVLNDYDQETTDFYRWKVTYSQAKLKSLIEEKTKKTFGDILDLIALERGKSGRISRLKIVGSLLTFTIGKELEIRRTLSDSHLYSSAFVVDKKEVINGIPQQFVLTGAGWGHGVGLCQIGAAVMGEEGYTYDEILTHYYRNAKLQKLYE</sequence>
<dbReference type="InterPro" id="IPR046320">
    <property type="entry name" value="DUF4922"/>
</dbReference>